<protein>
    <recommendedName>
        <fullName evidence="1">Peptidase M11 gametolysin domain-containing protein</fullName>
    </recommendedName>
</protein>
<comment type="caution">
    <text evidence="2">The sequence shown here is derived from an EMBL/GenBank/DDBJ whole genome shotgun (WGS) entry which is preliminary data.</text>
</comment>
<organism evidence="2 3">
    <name type="scientific">Edaphochlamys debaryana</name>
    <dbReference type="NCBI Taxonomy" id="47281"/>
    <lineage>
        <taxon>Eukaryota</taxon>
        <taxon>Viridiplantae</taxon>
        <taxon>Chlorophyta</taxon>
        <taxon>core chlorophytes</taxon>
        <taxon>Chlorophyceae</taxon>
        <taxon>CS clade</taxon>
        <taxon>Chlamydomonadales</taxon>
        <taxon>Chlamydomonadales incertae sedis</taxon>
        <taxon>Edaphochlamys</taxon>
    </lineage>
</organism>
<dbReference type="SUPFAM" id="SSF55486">
    <property type="entry name" value="Metalloproteases ('zincins'), catalytic domain"/>
    <property type="match status" value="1"/>
</dbReference>
<dbReference type="InterPro" id="IPR008752">
    <property type="entry name" value="Peptidase_M11"/>
</dbReference>
<dbReference type="Pfam" id="PF05548">
    <property type="entry name" value="Peptidase_M11"/>
    <property type="match status" value="1"/>
</dbReference>
<name>A0A835YC87_9CHLO</name>
<gene>
    <name evidence="2" type="ORF">HYH03_001860</name>
</gene>
<dbReference type="Proteomes" id="UP000612055">
    <property type="component" value="Unassembled WGS sequence"/>
</dbReference>
<evidence type="ECO:0000313" key="3">
    <source>
        <dbReference type="Proteomes" id="UP000612055"/>
    </source>
</evidence>
<evidence type="ECO:0000259" key="1">
    <source>
        <dbReference type="Pfam" id="PF05548"/>
    </source>
</evidence>
<dbReference type="EMBL" id="JAEHOE010000004">
    <property type="protein sequence ID" value="KAG2500282.1"/>
    <property type="molecule type" value="Genomic_DNA"/>
</dbReference>
<sequence length="360" mass="39284">MALDVCGRKSSVNYDIYRAALTGGLSSYFETASFGAYRFPTSTTYNRVVLSKVPVGCSAWNDNKLASDKKRSAYADEADIWVTKNLGINVFSYTHHLYLMPPEVEPGQYGVANCFGLAETNLDLWMPAQTSNPWLVGIVHELGHNMGLGHSRGYDDNGIIQEYGDGSCPMGSAPALVMYNAAQSVALGWTVPQAVWKNTDMPVGKWLPFKLRGLGDARISSLRIDVGSWMNGASGWEWDEQVIVSFRRYTSTGIESGLRQDYRNKVQVHRFSPNAFYDSCGGVLALSNLDSTNQPMWPKPGSNNPADTSSPLLAVRVARIDTVGGAAYINVCRAQTKGRESGAQCSDGLDNDCDGRVDNC</sequence>
<feature type="domain" description="Peptidase M11 gametolysin" evidence="1">
    <location>
        <begin position="21"/>
        <end position="278"/>
    </location>
</feature>
<proteinExistence type="predicted"/>
<reference evidence="2" key="1">
    <citation type="journal article" date="2020" name="bioRxiv">
        <title>Comparative genomics of Chlamydomonas.</title>
        <authorList>
            <person name="Craig R.J."/>
            <person name="Hasan A.R."/>
            <person name="Ness R.W."/>
            <person name="Keightley P.D."/>
        </authorList>
    </citation>
    <scope>NUCLEOTIDE SEQUENCE</scope>
    <source>
        <strain evidence="2">CCAP 11/70</strain>
    </source>
</reference>
<evidence type="ECO:0000313" key="2">
    <source>
        <dbReference type="EMBL" id="KAG2500282.1"/>
    </source>
</evidence>
<accession>A0A835YC87</accession>
<dbReference type="AlphaFoldDB" id="A0A835YC87"/>
<dbReference type="OrthoDB" id="541433at2759"/>
<keyword evidence="3" id="KW-1185">Reference proteome</keyword>